<dbReference type="SUPFAM" id="SSF51230">
    <property type="entry name" value="Single hybrid motif"/>
    <property type="match status" value="1"/>
</dbReference>
<dbReference type="Pfam" id="PF00364">
    <property type="entry name" value="Biotin_lipoyl"/>
    <property type="match status" value="1"/>
</dbReference>
<dbReference type="InterPro" id="IPR001882">
    <property type="entry name" value="Biotin_BS"/>
</dbReference>
<comment type="caution">
    <text evidence="4">The sequence shown here is derived from an EMBL/GenBank/DDBJ whole genome shotgun (WGS) entry which is preliminary data.</text>
</comment>
<protein>
    <submittedName>
        <fullName evidence="4">Acetyl-CoA carboxylase biotin carboxyl carrier protein subunit</fullName>
    </submittedName>
</protein>
<dbReference type="AlphaFoldDB" id="A0A9X1QGE7"/>
<gene>
    <name evidence="4" type="ORF">L0661_22020</name>
</gene>
<feature type="domain" description="Lipoyl-binding" evidence="3">
    <location>
        <begin position="109"/>
        <end position="178"/>
    </location>
</feature>
<evidence type="ECO:0000313" key="4">
    <source>
        <dbReference type="EMBL" id="MCF2501016.1"/>
    </source>
</evidence>
<dbReference type="RefSeq" id="WP_235179300.1">
    <property type="nucleotide sequence ID" value="NZ_JAKFFV010000014.1"/>
</dbReference>
<feature type="region of interest" description="Disordered" evidence="2">
    <location>
        <begin position="1"/>
        <end position="20"/>
    </location>
</feature>
<dbReference type="InterPro" id="IPR011053">
    <property type="entry name" value="Single_hybrid_motif"/>
</dbReference>
<evidence type="ECO:0000256" key="2">
    <source>
        <dbReference type="SAM" id="MobiDB-lite"/>
    </source>
</evidence>
<evidence type="ECO:0000259" key="3">
    <source>
        <dbReference type="PROSITE" id="PS50968"/>
    </source>
</evidence>
<sequence length="178" mass="19264">MLKIAVSDAPATEHGDDASTGDVFEINKEQNNLSIGGETFDGDITTLGNNHFHAIWKNKSYNIEVLECNVAEKTFHLLINGQHIHTKAKDELDLLLEGMGLQNTSIAKINNVKAPMPGLIQSVVVAEGDTIQKGDTLLVLVAMKMENTIKSSGNGVVKTLKVAAGEIVEKNQVLLEFQ</sequence>
<dbReference type="FunFam" id="2.40.50.100:FF:000003">
    <property type="entry name" value="Acetyl-CoA carboxylase biotin carboxyl carrier protein"/>
    <property type="match status" value="1"/>
</dbReference>
<evidence type="ECO:0000256" key="1">
    <source>
        <dbReference type="ARBA" id="ARBA00023267"/>
    </source>
</evidence>
<dbReference type="EMBL" id="JAKFFV010000014">
    <property type="protein sequence ID" value="MCF2501016.1"/>
    <property type="molecule type" value="Genomic_DNA"/>
</dbReference>
<dbReference type="PANTHER" id="PTHR45266:SF3">
    <property type="entry name" value="OXALOACETATE DECARBOXYLASE ALPHA CHAIN"/>
    <property type="match status" value="1"/>
</dbReference>
<dbReference type="PROSITE" id="PS00188">
    <property type="entry name" value="BIOTIN"/>
    <property type="match status" value="1"/>
</dbReference>
<dbReference type="InterPro" id="IPR050709">
    <property type="entry name" value="Biotin_Carboxyl_Carrier/Decarb"/>
</dbReference>
<accession>A0A9X1QGE7</accession>
<dbReference type="Gene3D" id="2.40.50.100">
    <property type="match status" value="1"/>
</dbReference>
<dbReference type="PROSITE" id="PS50968">
    <property type="entry name" value="BIOTINYL_LIPOYL"/>
    <property type="match status" value="1"/>
</dbReference>
<dbReference type="Proteomes" id="UP001139411">
    <property type="component" value="Unassembled WGS sequence"/>
</dbReference>
<reference evidence="4" key="1">
    <citation type="submission" date="2022-01" db="EMBL/GenBank/DDBJ databases">
        <title>Novel species in genus Dyadobacter.</title>
        <authorList>
            <person name="Ma C."/>
        </authorList>
    </citation>
    <scope>NUCLEOTIDE SEQUENCE</scope>
    <source>
        <strain evidence="4">CY357</strain>
    </source>
</reference>
<organism evidence="4 5">
    <name type="scientific">Dyadobacter chenhuakuii</name>
    <dbReference type="NCBI Taxonomy" id="2909339"/>
    <lineage>
        <taxon>Bacteria</taxon>
        <taxon>Pseudomonadati</taxon>
        <taxon>Bacteroidota</taxon>
        <taxon>Cytophagia</taxon>
        <taxon>Cytophagales</taxon>
        <taxon>Spirosomataceae</taxon>
        <taxon>Dyadobacter</taxon>
    </lineage>
</organism>
<evidence type="ECO:0000313" key="5">
    <source>
        <dbReference type="Proteomes" id="UP001139411"/>
    </source>
</evidence>
<dbReference type="InterPro" id="IPR000089">
    <property type="entry name" value="Biotin_lipoyl"/>
</dbReference>
<name>A0A9X1QGE7_9BACT</name>
<dbReference type="PANTHER" id="PTHR45266">
    <property type="entry name" value="OXALOACETATE DECARBOXYLASE ALPHA CHAIN"/>
    <property type="match status" value="1"/>
</dbReference>
<proteinExistence type="predicted"/>
<keyword evidence="1" id="KW-0092">Biotin</keyword>
<dbReference type="CDD" id="cd06850">
    <property type="entry name" value="biotinyl_domain"/>
    <property type="match status" value="1"/>
</dbReference>